<sequence length="232" mass="25908">MESDTLASKALVYVLAHSEDGAILLLCHMDLTFGGNTFHRMLNTSARLLSPDKKVFVYLVLDASYVESIEIRNDDAVPVEVTNAFVKQSRCTASTEILSLQFALEGQVPVVSPNSTLQKRPSICKAIDALLRIGRCKTLKIFVPSQFIKKQHLPELCSSLAQRTLKPALNYILKTLYEGTGGKLVTDVENLCRREQRTNQAKRLRREVIILGLSRPSVREHDLKLADLETDA</sequence>
<protein>
    <submittedName>
        <fullName evidence="1">Uncharacterized protein</fullName>
    </submittedName>
</protein>
<dbReference type="Proteomes" id="UP000716446">
    <property type="component" value="Unassembled WGS sequence"/>
</dbReference>
<reference evidence="1" key="1">
    <citation type="submission" date="2020-06" db="EMBL/GenBank/DDBJ databases">
        <authorList>
            <person name="Onetto C."/>
        </authorList>
    </citation>
    <scope>NUCLEOTIDE SEQUENCE</scope>
</reference>
<name>A0A9N8JEP1_9PEZI</name>
<proteinExistence type="predicted"/>
<gene>
    <name evidence="1" type="ORF">AWRI4619_LOCUS2244</name>
</gene>
<evidence type="ECO:0000313" key="2">
    <source>
        <dbReference type="Proteomes" id="UP000716446"/>
    </source>
</evidence>
<evidence type="ECO:0000313" key="1">
    <source>
        <dbReference type="EMBL" id="CAD0083677.1"/>
    </source>
</evidence>
<comment type="caution">
    <text evidence="1">The sequence shown here is derived from an EMBL/GenBank/DDBJ whole genome shotgun (WGS) entry which is preliminary data.</text>
</comment>
<dbReference type="EMBL" id="CAIJEN010000002">
    <property type="protein sequence ID" value="CAD0083677.1"/>
    <property type="molecule type" value="Genomic_DNA"/>
</dbReference>
<accession>A0A9N8JEP1</accession>
<organism evidence="1 2">
    <name type="scientific">Aureobasidium vineae</name>
    <dbReference type="NCBI Taxonomy" id="2773715"/>
    <lineage>
        <taxon>Eukaryota</taxon>
        <taxon>Fungi</taxon>
        <taxon>Dikarya</taxon>
        <taxon>Ascomycota</taxon>
        <taxon>Pezizomycotina</taxon>
        <taxon>Dothideomycetes</taxon>
        <taxon>Dothideomycetidae</taxon>
        <taxon>Dothideales</taxon>
        <taxon>Saccotheciaceae</taxon>
        <taxon>Aureobasidium</taxon>
    </lineage>
</organism>
<dbReference type="AlphaFoldDB" id="A0A9N8JEP1"/>
<keyword evidence="2" id="KW-1185">Reference proteome</keyword>